<dbReference type="Proteomes" id="UP000192713">
    <property type="component" value="Unassembled WGS sequence"/>
</dbReference>
<protein>
    <recommendedName>
        <fullName evidence="1">Putative exodeoxyribonuclease 8 PDDEXK-like domain-containing protein</fullName>
    </recommendedName>
</protein>
<evidence type="ECO:0000259" key="1">
    <source>
        <dbReference type="Pfam" id="PF12684"/>
    </source>
</evidence>
<feature type="domain" description="Putative exodeoxyribonuclease 8 PDDEXK-like" evidence="1">
    <location>
        <begin position="25"/>
        <end position="268"/>
    </location>
</feature>
<proteinExistence type="predicted"/>
<comment type="caution">
    <text evidence="2">The sequence shown here is derived from an EMBL/GenBank/DDBJ whole genome shotgun (WGS) entry which is preliminary data.</text>
</comment>
<gene>
    <name evidence="2" type="ORF">BST28_18580</name>
</gene>
<sequence>MIPTEDGHYADVDEAEYHRDRGSLSVSGAKLLLPPSCPAKFREAMDNPPPPKPHFDFGTLAHALILGKGPEIEILYPEVHGLKEDGTVADVPSMTGMWKKAAAAAREKGRLPVSSEDYMAAQAMRDAVMAHPVAGPLFADGDAEVSLYATDDETGVRLRGRVDWVRPGQLVDLKTSRTANPDELAGLFFKYRYMMQAAWYQDLSVTSGLTTEKPEFIFVCVEKVAPYVVTVVRYDDEALAEGEFMNREAIQLYAKCKANNEWPAYSDETVTIGLPGWAVDEEIEI</sequence>
<reference evidence="2 3" key="1">
    <citation type="submission" date="2017-02" db="EMBL/GenBank/DDBJ databases">
        <title>The new phylogeny of genus Mycobacterium.</title>
        <authorList>
            <person name="Tortoli E."/>
            <person name="Trovato A."/>
            <person name="Cirillo D.M."/>
        </authorList>
    </citation>
    <scope>NUCLEOTIDE SEQUENCE [LARGE SCALE GENOMIC DNA]</scope>
    <source>
        <strain evidence="2 3">DSM 45093</strain>
    </source>
</reference>
<dbReference type="InterPro" id="IPR024432">
    <property type="entry name" value="Put_RecE_PDDEXK-like_dom"/>
</dbReference>
<evidence type="ECO:0000313" key="3">
    <source>
        <dbReference type="Proteomes" id="UP000192713"/>
    </source>
</evidence>
<organism evidence="2 3">
    <name type="scientific">Mycolicibacter kumamotonensis</name>
    <dbReference type="NCBI Taxonomy" id="354243"/>
    <lineage>
        <taxon>Bacteria</taxon>
        <taxon>Bacillati</taxon>
        <taxon>Actinomycetota</taxon>
        <taxon>Actinomycetes</taxon>
        <taxon>Mycobacteriales</taxon>
        <taxon>Mycobacteriaceae</taxon>
        <taxon>Mycolicibacter</taxon>
    </lineage>
</organism>
<name>A0A1X0DYE3_9MYCO</name>
<accession>A0A1X0DYE3</accession>
<dbReference type="RefSeq" id="WP_165758107.1">
    <property type="nucleotide sequence ID" value="NZ_MVHU01000034.1"/>
</dbReference>
<dbReference type="AlphaFoldDB" id="A0A1X0DYE3"/>
<evidence type="ECO:0000313" key="2">
    <source>
        <dbReference type="EMBL" id="ORA77272.1"/>
    </source>
</evidence>
<dbReference type="InterPro" id="IPR011604">
    <property type="entry name" value="PDDEXK-like_dom_sf"/>
</dbReference>
<dbReference type="Pfam" id="PF12684">
    <property type="entry name" value="DUF3799"/>
    <property type="match status" value="1"/>
</dbReference>
<dbReference type="EMBL" id="MVHU01000034">
    <property type="protein sequence ID" value="ORA77272.1"/>
    <property type="molecule type" value="Genomic_DNA"/>
</dbReference>
<dbReference type="Gene3D" id="3.90.320.10">
    <property type="match status" value="1"/>
</dbReference>